<accession>A0A9N8ZIJ6</accession>
<evidence type="ECO:0000313" key="1">
    <source>
        <dbReference type="EMBL" id="CAG8497114.1"/>
    </source>
</evidence>
<organism evidence="1 2">
    <name type="scientific">Cetraspora pellucida</name>
    <dbReference type="NCBI Taxonomy" id="1433469"/>
    <lineage>
        <taxon>Eukaryota</taxon>
        <taxon>Fungi</taxon>
        <taxon>Fungi incertae sedis</taxon>
        <taxon>Mucoromycota</taxon>
        <taxon>Glomeromycotina</taxon>
        <taxon>Glomeromycetes</taxon>
        <taxon>Diversisporales</taxon>
        <taxon>Gigasporaceae</taxon>
        <taxon>Cetraspora</taxon>
    </lineage>
</organism>
<gene>
    <name evidence="1" type="ORF">CPELLU_LOCUS2269</name>
</gene>
<evidence type="ECO:0000313" key="2">
    <source>
        <dbReference type="Proteomes" id="UP000789759"/>
    </source>
</evidence>
<protein>
    <submittedName>
        <fullName evidence="1">2075_t:CDS:1</fullName>
    </submittedName>
</protein>
<comment type="caution">
    <text evidence="1">The sequence shown here is derived from an EMBL/GenBank/DDBJ whole genome shotgun (WGS) entry which is preliminary data.</text>
</comment>
<reference evidence="1" key="1">
    <citation type="submission" date="2021-06" db="EMBL/GenBank/DDBJ databases">
        <authorList>
            <person name="Kallberg Y."/>
            <person name="Tangrot J."/>
            <person name="Rosling A."/>
        </authorList>
    </citation>
    <scope>NUCLEOTIDE SEQUENCE</scope>
    <source>
        <strain evidence="1">FL966</strain>
    </source>
</reference>
<proteinExistence type="predicted"/>
<name>A0A9N8ZIJ6_9GLOM</name>
<dbReference type="Proteomes" id="UP000789759">
    <property type="component" value="Unassembled WGS sequence"/>
</dbReference>
<sequence length="100" mass="11686">MCYTSLQLLYEDFSSIFVDLSLKDDPITTKVHSSRISQSVLSMIDCFDALDLFQDFSENSNQEYNSGPEIYSDQGCIYVNYYSHNSDESIDKDEYYNYFD</sequence>
<dbReference type="AlphaFoldDB" id="A0A9N8ZIJ6"/>
<keyword evidence="2" id="KW-1185">Reference proteome</keyword>
<dbReference type="EMBL" id="CAJVQA010000951">
    <property type="protein sequence ID" value="CAG8497114.1"/>
    <property type="molecule type" value="Genomic_DNA"/>
</dbReference>